<dbReference type="Gene3D" id="3.10.310.70">
    <property type="match status" value="1"/>
</dbReference>
<gene>
    <name evidence="2" type="ORF">OB960_18155</name>
</gene>
<dbReference type="RefSeq" id="WP_338005132.1">
    <property type="nucleotide sequence ID" value="NZ_JAOPKA010000014.1"/>
</dbReference>
<organism evidence="2 3">
    <name type="scientific">Natronoglomus mannanivorans</name>
    <dbReference type="NCBI Taxonomy" id="2979990"/>
    <lineage>
        <taxon>Archaea</taxon>
        <taxon>Methanobacteriati</taxon>
        <taxon>Methanobacteriota</taxon>
        <taxon>Stenosarchaea group</taxon>
        <taxon>Halobacteria</taxon>
        <taxon>Halobacteriales</taxon>
        <taxon>Natrialbaceae</taxon>
        <taxon>Natronoglomus</taxon>
    </lineage>
</organism>
<dbReference type="SUPFAM" id="SSF51338">
    <property type="entry name" value="Composite domain of metallo-dependent hydrolases"/>
    <property type="match status" value="1"/>
</dbReference>
<dbReference type="InterPro" id="IPR011059">
    <property type="entry name" value="Metal-dep_hydrolase_composite"/>
</dbReference>
<protein>
    <submittedName>
        <fullName evidence="2">Amidohydrolase</fullName>
    </submittedName>
</protein>
<evidence type="ECO:0000259" key="1">
    <source>
        <dbReference type="Pfam" id="PF07969"/>
    </source>
</evidence>
<sequence>MTTESLLLHNGPIHILDDAGSIVNAIRFENGVVDAVGADALNDADVTERIDLDGCTVLPGFNDAHTHILSVGLTIHETDLETTDNRREALELLGENAERTDSGDWVLGFGYDESTWPVSDREYLTRDELDAVSDEHPIAAQRIDGHTITLNSAGQDRVDFDGVEHDLRRDERGELTGVVVEDAAIRVKKATYPDREKARTALELGVRRANELGLTSIQDMAGMTTPTGDGDPAHAAFFAAWRDDDLPIRLGYYVHVDRGDDLSNLEIASGFGDDRLRILGLKVFADGAIGSQTAKLTGEFHDDPGNDGQFVIGRERLTKAFAGAARANQQIATHAIGDEAIDVVLDAYEDVLEEYTVPEPRLRIEHVELATDEQIERMADLGIVASMQPNFVQWSKPNGLYETRLGRQWRRRNNRHGVVLEEGVPLAFGSDKMPFGPLYGIHHAVNAPHDAQRLSVEEAIRAYTQGGAYAEHAEDRKGTLERGMLADAVILDRDPFEHPENIVNIDVRATIIGGEFVYEAPSSVSDHRGRVHSEF</sequence>
<dbReference type="InterPro" id="IPR013108">
    <property type="entry name" value="Amidohydro_3"/>
</dbReference>
<dbReference type="Proteomes" id="UP001321018">
    <property type="component" value="Unassembled WGS sequence"/>
</dbReference>
<dbReference type="SUPFAM" id="SSF51556">
    <property type="entry name" value="Metallo-dependent hydrolases"/>
    <property type="match status" value="1"/>
</dbReference>
<dbReference type="CDD" id="cd01300">
    <property type="entry name" value="YtcJ_like"/>
    <property type="match status" value="1"/>
</dbReference>
<proteinExistence type="predicted"/>
<name>A0AAP3E3E7_9EURY</name>
<dbReference type="Pfam" id="PF07969">
    <property type="entry name" value="Amidohydro_3"/>
    <property type="match status" value="1"/>
</dbReference>
<evidence type="ECO:0000313" key="2">
    <source>
        <dbReference type="EMBL" id="MCU4743315.1"/>
    </source>
</evidence>
<dbReference type="AlphaFoldDB" id="A0AAP3E3E7"/>
<dbReference type="GO" id="GO:0016810">
    <property type="term" value="F:hydrolase activity, acting on carbon-nitrogen (but not peptide) bonds"/>
    <property type="evidence" value="ECO:0007669"/>
    <property type="project" value="InterPro"/>
</dbReference>
<dbReference type="Gene3D" id="3.20.20.140">
    <property type="entry name" value="Metal-dependent hydrolases"/>
    <property type="match status" value="1"/>
</dbReference>
<reference evidence="2" key="1">
    <citation type="submission" date="2022-09" db="EMBL/GenBank/DDBJ databases">
        <title>Enrichment on poylsaccharides allowed isolation of novel metabolic and taxonomic groups of Haloarchaea.</title>
        <authorList>
            <person name="Sorokin D.Y."/>
            <person name="Elcheninov A.G."/>
            <person name="Khizhniak T.V."/>
            <person name="Kolganova T.V."/>
            <person name="Kublanov I.V."/>
        </authorList>
    </citation>
    <scope>NUCLEOTIDE SEQUENCE</scope>
    <source>
        <strain evidence="2">AArc-xg1-1</strain>
    </source>
</reference>
<evidence type="ECO:0000313" key="3">
    <source>
        <dbReference type="Proteomes" id="UP001321018"/>
    </source>
</evidence>
<comment type="caution">
    <text evidence="2">The sequence shown here is derived from an EMBL/GenBank/DDBJ whole genome shotgun (WGS) entry which is preliminary data.</text>
</comment>
<dbReference type="PANTHER" id="PTHR22642:SF2">
    <property type="entry name" value="PROTEIN LONG AFTER FAR-RED 3"/>
    <property type="match status" value="1"/>
</dbReference>
<dbReference type="PANTHER" id="PTHR22642">
    <property type="entry name" value="IMIDAZOLONEPROPIONASE"/>
    <property type="match status" value="1"/>
</dbReference>
<dbReference type="Gene3D" id="2.30.40.10">
    <property type="entry name" value="Urease, subunit C, domain 1"/>
    <property type="match status" value="1"/>
</dbReference>
<accession>A0AAP3E3E7</accession>
<dbReference type="InterPro" id="IPR032466">
    <property type="entry name" value="Metal_Hydrolase"/>
</dbReference>
<dbReference type="InterPro" id="IPR033932">
    <property type="entry name" value="YtcJ-like"/>
</dbReference>
<dbReference type="EMBL" id="JAOPKA010000014">
    <property type="protein sequence ID" value="MCU4743315.1"/>
    <property type="molecule type" value="Genomic_DNA"/>
</dbReference>
<feature type="domain" description="Amidohydrolase 3" evidence="1">
    <location>
        <begin position="50"/>
        <end position="518"/>
    </location>
</feature>